<feature type="transmembrane region" description="Helical" evidence="1">
    <location>
        <begin position="129"/>
        <end position="151"/>
    </location>
</feature>
<feature type="transmembrane region" description="Helical" evidence="1">
    <location>
        <begin position="194"/>
        <end position="216"/>
    </location>
</feature>
<dbReference type="OrthoDB" id="410267at2759"/>
<keyword evidence="1" id="KW-0472">Membrane</keyword>
<dbReference type="Proteomes" id="UP000243217">
    <property type="component" value="Unassembled WGS sequence"/>
</dbReference>
<dbReference type="Gene3D" id="1.20.1250.20">
    <property type="entry name" value="MFS general substrate transporter like domains"/>
    <property type="match status" value="2"/>
</dbReference>
<feature type="transmembrane region" description="Helical" evidence="1">
    <location>
        <begin position="367"/>
        <end position="383"/>
    </location>
</feature>
<organism evidence="2 3">
    <name type="scientific">Thraustotheca clavata</name>
    <dbReference type="NCBI Taxonomy" id="74557"/>
    <lineage>
        <taxon>Eukaryota</taxon>
        <taxon>Sar</taxon>
        <taxon>Stramenopiles</taxon>
        <taxon>Oomycota</taxon>
        <taxon>Saprolegniomycetes</taxon>
        <taxon>Saprolegniales</taxon>
        <taxon>Achlyaceae</taxon>
        <taxon>Thraustotheca</taxon>
    </lineage>
</organism>
<dbReference type="PANTHER" id="PTHR11360:SF317">
    <property type="entry name" value="MAJOR FACILITATOR SUPERFAMILY (MFS) PROFILE DOMAIN-CONTAINING PROTEIN-RELATED"/>
    <property type="match status" value="1"/>
</dbReference>
<protein>
    <submittedName>
        <fullName evidence="2">Major Facilitator Superfamily (MFS)</fullName>
    </submittedName>
</protein>
<feature type="transmembrane region" description="Helical" evidence="1">
    <location>
        <begin position="672"/>
        <end position="694"/>
    </location>
</feature>
<gene>
    <name evidence="2" type="ORF">THRCLA_20649</name>
</gene>
<dbReference type="EMBL" id="JNBS01000469">
    <property type="protein sequence ID" value="OQS05340.1"/>
    <property type="molecule type" value="Genomic_DNA"/>
</dbReference>
<feature type="transmembrane region" description="Helical" evidence="1">
    <location>
        <begin position="908"/>
        <end position="929"/>
    </location>
</feature>
<feature type="transmembrane region" description="Helical" evidence="1">
    <location>
        <begin position="103"/>
        <end position="123"/>
    </location>
</feature>
<feature type="transmembrane region" description="Helical" evidence="1">
    <location>
        <begin position="287"/>
        <end position="308"/>
    </location>
</feature>
<name>A0A1W0A5M6_9STRA</name>
<feature type="transmembrane region" description="Helical" evidence="1">
    <location>
        <begin position="38"/>
        <end position="56"/>
    </location>
</feature>
<evidence type="ECO:0000313" key="2">
    <source>
        <dbReference type="EMBL" id="OQS05340.1"/>
    </source>
</evidence>
<feature type="transmembrane region" description="Helical" evidence="1">
    <location>
        <begin position="971"/>
        <end position="990"/>
    </location>
</feature>
<feature type="transmembrane region" description="Helical" evidence="1">
    <location>
        <begin position="706"/>
        <end position="726"/>
    </location>
</feature>
<keyword evidence="1" id="KW-1133">Transmembrane helix</keyword>
<dbReference type="PANTHER" id="PTHR11360">
    <property type="entry name" value="MONOCARBOXYLATE TRANSPORTER"/>
    <property type="match status" value="1"/>
</dbReference>
<feature type="transmembrane region" description="Helical" evidence="1">
    <location>
        <begin position="1002"/>
        <end position="1022"/>
    </location>
</feature>
<feature type="transmembrane region" description="Helical" evidence="1">
    <location>
        <begin position="453"/>
        <end position="475"/>
    </location>
</feature>
<dbReference type="InterPro" id="IPR011701">
    <property type="entry name" value="MFS"/>
</dbReference>
<dbReference type="InterPro" id="IPR050327">
    <property type="entry name" value="Proton-linked_MCT"/>
</dbReference>
<dbReference type="GO" id="GO:0022857">
    <property type="term" value="F:transmembrane transporter activity"/>
    <property type="evidence" value="ECO:0007669"/>
    <property type="project" value="InterPro"/>
</dbReference>
<evidence type="ECO:0000256" key="1">
    <source>
        <dbReference type="SAM" id="Phobius"/>
    </source>
</evidence>
<feature type="transmembrane region" description="Helical" evidence="1">
    <location>
        <begin position="648"/>
        <end position="666"/>
    </location>
</feature>
<evidence type="ECO:0000313" key="3">
    <source>
        <dbReference type="Proteomes" id="UP000243217"/>
    </source>
</evidence>
<feature type="transmembrane region" description="Helical" evidence="1">
    <location>
        <begin position="76"/>
        <end position="96"/>
    </location>
</feature>
<sequence length="1083" mass="120320">MQLPTKTPSEIEAEEWLFFLPLAQDNFLTFRWARFHRIYLFLAVVITQFCAGTMYSMMSLSKRLGVCFNAPHEVNYGLFVGCAFMAFVAALSGPAIERHGPRWSMCVGIVLLTFGMVISQIAVAVTSLIILYLGCIISSIGFGYLMIISVATCQKWCPDLRGTVTGVAIAGFGLGGGSWNYFYDFYLKLHEARLNSLFLVCIGIMLPPLILSAMIMRTPPPTFRAKGLDMHGIASAKAPPPRYVQDEYLHVGMTLVNYNLIEEGTERQYYEQVKALSLLQCIASTDFFCLYLAFAATAAPSLAAYALFNSSNGNYNAIEWFNMTKSEVKYVSDCGFLTSSLSRLFVPILSDILVRVFYANPAFARKLILVVLLLIATITFLIFSNDLNDGYPSLLHLTIAIKLVSGGGASLIVCILADMYGVYNVGTMYGLILTSWSFGLVIVGLTIPSTAEAFVSEVHALFFIALTGLILMVFVRTNSRDRFYQGYRLTIWGKVVIDIPFIRSEVKMEQVVLDDEPPTWISNRSSGFWFFQYWHLRIPSKTPIELAGELSLIAFPSPFGRDGEFAVVPWPRFSRWYLLFTSFLTQCCCGSIFGYPALSNALDVLFLGNITSHHAVLLNIFIAMSTTIGATVFLVGPAIERRAPRISYCFGCIFVIVGQLIAHIAVLTRYQALLIAGHGVISAIGYGILLLSSISTVQKWFPDYRGISTTSCMLGIGVGVMIWTAIYNYFAFIPSILSPKPQLHNIFLFSFGVIIPVFLFGLIVIRSPPPSFLVNDMDMHAIAVDPMLPSTASIHNEFVSTGRTLVNYNFIRSGSALGVQLRALTLAQCILSLDFLLLYIAFIASSLPGIVVTSRLNDLSMRIYYEKNFKNTIAQNASIATLLGLLFAPCMSDFICRIFEIRAAPVRLTSFTIGLLAQCILSFLVASALQDQNLYGFEWSLLLMAFACGCNLGIVPCFLADMYGVYNMGSMYGIILTGYSVNVLVAAGLLNQSHLEDPNQLATSLYGMIYLLIISWILTWFIRTSTQDQFFPGYQITIWGRIIIQVHSHSANNIHYEEETSYFQLDTSFIQLPPPPPPRRLLN</sequence>
<feature type="transmembrane region" description="Helical" evidence="1">
    <location>
        <begin position="576"/>
        <end position="595"/>
    </location>
</feature>
<accession>A0A1W0A5M6</accession>
<reference evidence="2 3" key="1">
    <citation type="journal article" date="2014" name="Genome Biol. Evol.">
        <title>The secreted proteins of Achlya hypogyna and Thraustotheca clavata identify the ancestral oomycete secretome and reveal gene acquisitions by horizontal gene transfer.</title>
        <authorList>
            <person name="Misner I."/>
            <person name="Blouin N."/>
            <person name="Leonard G."/>
            <person name="Richards T.A."/>
            <person name="Lane C.E."/>
        </authorList>
    </citation>
    <scope>NUCLEOTIDE SEQUENCE [LARGE SCALE GENOMIC DNA]</scope>
    <source>
        <strain evidence="2 3">ATCC 34112</strain>
    </source>
</reference>
<proteinExistence type="predicted"/>
<feature type="transmembrane region" description="Helical" evidence="1">
    <location>
        <begin position="746"/>
        <end position="765"/>
    </location>
</feature>
<keyword evidence="1" id="KW-0812">Transmembrane</keyword>
<feature type="transmembrane region" description="Helical" evidence="1">
    <location>
        <begin position="873"/>
        <end position="896"/>
    </location>
</feature>
<dbReference type="SUPFAM" id="SSF103473">
    <property type="entry name" value="MFS general substrate transporter"/>
    <property type="match status" value="2"/>
</dbReference>
<feature type="transmembrane region" description="Helical" evidence="1">
    <location>
        <begin position="830"/>
        <end position="853"/>
    </location>
</feature>
<keyword evidence="3" id="KW-1185">Reference proteome</keyword>
<feature type="transmembrane region" description="Helical" evidence="1">
    <location>
        <begin position="395"/>
        <end position="417"/>
    </location>
</feature>
<feature type="transmembrane region" description="Helical" evidence="1">
    <location>
        <begin position="429"/>
        <end position="447"/>
    </location>
</feature>
<feature type="transmembrane region" description="Helical" evidence="1">
    <location>
        <begin position="941"/>
        <end position="959"/>
    </location>
</feature>
<dbReference type="Pfam" id="PF07690">
    <property type="entry name" value="MFS_1"/>
    <property type="match status" value="1"/>
</dbReference>
<comment type="caution">
    <text evidence="2">The sequence shown here is derived from an EMBL/GenBank/DDBJ whole genome shotgun (WGS) entry which is preliminary data.</text>
</comment>
<feature type="transmembrane region" description="Helical" evidence="1">
    <location>
        <begin position="615"/>
        <end position="636"/>
    </location>
</feature>
<dbReference type="InterPro" id="IPR036259">
    <property type="entry name" value="MFS_trans_sf"/>
</dbReference>
<dbReference type="AlphaFoldDB" id="A0A1W0A5M6"/>
<feature type="transmembrane region" description="Helical" evidence="1">
    <location>
        <begin position="163"/>
        <end position="182"/>
    </location>
</feature>